<accession>A0ABX3KW87</accession>
<evidence type="ECO:0000256" key="1">
    <source>
        <dbReference type="ARBA" id="ARBA00007100"/>
    </source>
</evidence>
<dbReference type="RefSeq" id="WP_077463548.1">
    <property type="nucleotide sequence ID" value="NZ_MLAA01000029.1"/>
</dbReference>
<dbReference type="PROSITE" id="PS50005">
    <property type="entry name" value="TPR"/>
    <property type="match status" value="1"/>
</dbReference>
<name>A0ABX3KW87_9PAST</name>
<dbReference type="Pfam" id="PF13369">
    <property type="entry name" value="Transglut_core2"/>
    <property type="match status" value="1"/>
</dbReference>
<evidence type="ECO:0000313" key="4">
    <source>
        <dbReference type="EMBL" id="OOF69381.1"/>
    </source>
</evidence>
<dbReference type="SUPFAM" id="SSF48452">
    <property type="entry name" value="TPR-like"/>
    <property type="match status" value="1"/>
</dbReference>
<dbReference type="Pfam" id="PF13371">
    <property type="entry name" value="TPR_9"/>
    <property type="match status" value="1"/>
</dbReference>
<evidence type="ECO:0000313" key="5">
    <source>
        <dbReference type="Proteomes" id="UP000188820"/>
    </source>
</evidence>
<sequence>MKNENKTLYYELESFYLICDSEGNELYRIRGLMGSLVRKARKQISSEIPEAKKIQRLFQLVYEDWKFHCDPENYFCLRNLYLPYLLETHSGSPMSLGAIVLYLAESLGLPIYPVDFPAQFILRAEINRETVFIDPWNGKPISLEKLYKLHEGVLGFGAKIQAADLAKAETPLLVSRLRQLIKNTLIREDKNELALEYINRLMIHTDNVPPEHFRDRGFALAQMGAFQAAIEDFEYFIKQSPDDPTAVLLKFELVNMKQELTQEAIH</sequence>
<proteinExistence type="inferred from homology"/>
<comment type="similarity">
    <text evidence="1">Belongs to the UPF0162 family.</text>
</comment>
<gene>
    <name evidence="4" type="ORF">BKG89_07150</name>
</gene>
<keyword evidence="2" id="KW-0802">TPR repeat</keyword>
<dbReference type="InterPro" id="IPR019734">
    <property type="entry name" value="TPR_rpt"/>
</dbReference>
<keyword evidence="5" id="KW-1185">Reference proteome</keyword>
<organism evidence="4 5">
    <name type="scientific">Rodentibacter caecimuris</name>
    <dbReference type="NCBI Taxonomy" id="1796644"/>
    <lineage>
        <taxon>Bacteria</taxon>
        <taxon>Pseudomonadati</taxon>
        <taxon>Pseudomonadota</taxon>
        <taxon>Gammaproteobacteria</taxon>
        <taxon>Pasteurellales</taxon>
        <taxon>Pasteurellaceae</taxon>
        <taxon>Rodentibacter</taxon>
    </lineage>
</organism>
<feature type="domain" description="Protein SirB1 N-terminal" evidence="3">
    <location>
        <begin position="33"/>
        <end position="177"/>
    </location>
</feature>
<dbReference type="Proteomes" id="UP000188820">
    <property type="component" value="Unassembled WGS sequence"/>
</dbReference>
<comment type="caution">
    <text evidence="4">The sequence shown here is derived from an EMBL/GenBank/DDBJ whole genome shotgun (WGS) entry which is preliminary data.</text>
</comment>
<dbReference type="EMBL" id="MLAA01000029">
    <property type="protein sequence ID" value="OOF69381.1"/>
    <property type="molecule type" value="Genomic_DNA"/>
</dbReference>
<evidence type="ECO:0000256" key="2">
    <source>
        <dbReference type="PROSITE-ProRule" id="PRU00339"/>
    </source>
</evidence>
<feature type="repeat" description="TPR" evidence="2">
    <location>
        <begin position="210"/>
        <end position="243"/>
    </location>
</feature>
<dbReference type="InterPro" id="IPR011990">
    <property type="entry name" value="TPR-like_helical_dom_sf"/>
</dbReference>
<reference evidence="4 5" key="1">
    <citation type="submission" date="2016-10" db="EMBL/GenBank/DDBJ databases">
        <title>Rodentibacter gen. nov. and new species.</title>
        <authorList>
            <person name="Christensen H."/>
        </authorList>
    </citation>
    <scope>NUCLEOTIDE SEQUENCE [LARGE SCALE GENOMIC DNA]</scope>
    <source>
        <strain evidence="4 5">1998236014</strain>
    </source>
</reference>
<evidence type="ECO:0000259" key="3">
    <source>
        <dbReference type="Pfam" id="PF13369"/>
    </source>
</evidence>
<dbReference type="InterPro" id="IPR032698">
    <property type="entry name" value="SirB1_N"/>
</dbReference>
<dbReference type="PANTHER" id="PTHR31350">
    <property type="entry name" value="SI:DKEY-261L7.2"/>
    <property type="match status" value="1"/>
</dbReference>
<dbReference type="Gene3D" id="1.25.40.10">
    <property type="entry name" value="Tetratricopeptide repeat domain"/>
    <property type="match status" value="1"/>
</dbReference>
<dbReference type="PANTHER" id="PTHR31350:SF21">
    <property type="entry name" value="F-BOX ONLY PROTEIN 21"/>
    <property type="match status" value="1"/>
</dbReference>
<protein>
    <recommendedName>
        <fullName evidence="3">Protein SirB1 N-terminal domain-containing protein</fullName>
    </recommendedName>
</protein>